<protein>
    <submittedName>
        <fullName evidence="1">Uncharacterized protein</fullName>
    </submittedName>
</protein>
<evidence type="ECO:0000313" key="2">
    <source>
        <dbReference type="Proteomes" id="UP000434580"/>
    </source>
</evidence>
<evidence type="ECO:0000313" key="1">
    <source>
        <dbReference type="EMBL" id="CAA0084896.1"/>
    </source>
</evidence>
<name>A0A5S9MPW6_9GAMM</name>
<gene>
    <name evidence="1" type="ORF">DPBNPPHM_00794</name>
</gene>
<organism evidence="1 2">
    <name type="scientific">BD1-7 clade bacterium</name>
    <dbReference type="NCBI Taxonomy" id="2029982"/>
    <lineage>
        <taxon>Bacteria</taxon>
        <taxon>Pseudomonadati</taxon>
        <taxon>Pseudomonadota</taxon>
        <taxon>Gammaproteobacteria</taxon>
        <taxon>Cellvibrionales</taxon>
        <taxon>Spongiibacteraceae</taxon>
        <taxon>BD1-7 clade</taxon>
    </lineage>
</organism>
<sequence>MSEIHRKVVPYEYNYLCDQCNGGMMQSTGQTIEGMHEHKCVICSHKSALKKQYPHVEYFGEGETPAD</sequence>
<dbReference type="Proteomes" id="UP000434580">
    <property type="component" value="Unassembled WGS sequence"/>
</dbReference>
<reference evidence="1 2" key="1">
    <citation type="submission" date="2019-11" db="EMBL/GenBank/DDBJ databases">
        <authorList>
            <person name="Holert J."/>
        </authorList>
    </citation>
    <scope>NUCLEOTIDE SEQUENCE [LARGE SCALE GENOMIC DNA]</scope>
    <source>
        <strain evidence="1">BC5_2</strain>
    </source>
</reference>
<dbReference type="AlphaFoldDB" id="A0A5S9MPW6"/>
<accession>A0A5S9MPW6</accession>
<dbReference type="OrthoDB" id="5741232at2"/>
<dbReference type="EMBL" id="CACSII010000001">
    <property type="protein sequence ID" value="CAA0084896.1"/>
    <property type="molecule type" value="Genomic_DNA"/>
</dbReference>
<proteinExistence type="predicted"/>